<feature type="domain" description="Integrase zinc-binding" evidence="2">
    <location>
        <begin position="229"/>
        <end position="275"/>
    </location>
</feature>
<dbReference type="GeneID" id="70245601"/>
<reference evidence="3" key="1">
    <citation type="submission" date="2021-12" db="EMBL/GenBank/DDBJ databases">
        <title>Convergent genome expansion in fungi linked to evolution of root-endophyte symbiosis.</title>
        <authorList>
            <consortium name="DOE Joint Genome Institute"/>
            <person name="Ke Y.-H."/>
            <person name="Bonito G."/>
            <person name="Liao H.-L."/>
            <person name="Looney B."/>
            <person name="Rojas-Flechas A."/>
            <person name="Nash J."/>
            <person name="Hameed K."/>
            <person name="Schadt C."/>
            <person name="Martin F."/>
            <person name="Crous P.W."/>
            <person name="Miettinen O."/>
            <person name="Magnuson J.K."/>
            <person name="Labbe J."/>
            <person name="Jacobson D."/>
            <person name="Doktycz M.J."/>
            <person name="Veneault-Fourrey C."/>
            <person name="Kuo A."/>
            <person name="Mondo S."/>
            <person name="Calhoun S."/>
            <person name="Riley R."/>
            <person name="Ohm R."/>
            <person name="LaButti K."/>
            <person name="Andreopoulos B."/>
            <person name="Pangilinan J."/>
            <person name="Nolan M."/>
            <person name="Tritt A."/>
            <person name="Clum A."/>
            <person name="Lipzen A."/>
            <person name="Daum C."/>
            <person name="Barry K."/>
            <person name="Grigoriev I.V."/>
            <person name="Vilgalys R."/>
        </authorList>
    </citation>
    <scope>NUCLEOTIDE SEQUENCE</scope>
    <source>
        <strain evidence="3">PMI_201</strain>
    </source>
</reference>
<keyword evidence="4" id="KW-1185">Reference proteome</keyword>
<dbReference type="Pfam" id="PF17921">
    <property type="entry name" value="Integrase_H2C2"/>
    <property type="match status" value="1"/>
</dbReference>
<gene>
    <name evidence="3" type="ORF">BGW36DRAFT_371033</name>
</gene>
<sequence>MLFLAMSAYRRSSEENYTYSNEPTPMAAYCESPANAELSYHTTSSYNILQPFSSYSSPLPPYYGPHTPIGFQGAEVHPGLNGLSSSRHEPSHSPAYRHRYLNTDRLISMADMAESGLESQESINEATMLSEPVKPPLDGFPNVDEFDRLMKSYVNDLSSKKQDKALINARRARNIRTVLADPKDTAVESAQFRFWVKKMFKLVPDRSAASGNHLICHEGKPVAIREKLFKILTRAHQDCQHGGRDKTSARVREKYSWVPKELISRFVKICPTCLGRRGASHFTPPDSRRNSPHLELTRVHPHPLYTGYRRKSTYSLSDSSHPPMNFSPTNHDYHHNVGWPDSSSSQFHMDGSGRSTSSIKPPSLQSDAPSQLVEASHNTSLSQYGGSGFLAPHANTRYHGY</sequence>
<evidence type="ECO:0000259" key="2">
    <source>
        <dbReference type="Pfam" id="PF17921"/>
    </source>
</evidence>
<evidence type="ECO:0000313" key="4">
    <source>
        <dbReference type="Proteomes" id="UP001201262"/>
    </source>
</evidence>
<organism evidence="3 4">
    <name type="scientific">Talaromyces proteolyticus</name>
    <dbReference type="NCBI Taxonomy" id="1131652"/>
    <lineage>
        <taxon>Eukaryota</taxon>
        <taxon>Fungi</taxon>
        <taxon>Dikarya</taxon>
        <taxon>Ascomycota</taxon>
        <taxon>Pezizomycotina</taxon>
        <taxon>Eurotiomycetes</taxon>
        <taxon>Eurotiomycetidae</taxon>
        <taxon>Eurotiales</taxon>
        <taxon>Trichocomaceae</taxon>
        <taxon>Talaromyces</taxon>
        <taxon>Talaromyces sect. Bacilispori</taxon>
    </lineage>
</organism>
<accession>A0AAD4Q5J4</accession>
<dbReference type="EMBL" id="JAJTJA010000002">
    <property type="protein sequence ID" value="KAH8704284.1"/>
    <property type="molecule type" value="Genomic_DNA"/>
</dbReference>
<feature type="compositionally biased region" description="Polar residues" evidence="1">
    <location>
        <begin position="341"/>
        <end position="369"/>
    </location>
</feature>
<feature type="region of interest" description="Disordered" evidence="1">
    <location>
        <begin position="278"/>
        <end position="302"/>
    </location>
</feature>
<feature type="region of interest" description="Disordered" evidence="1">
    <location>
        <begin position="337"/>
        <end position="389"/>
    </location>
</feature>
<evidence type="ECO:0000256" key="1">
    <source>
        <dbReference type="SAM" id="MobiDB-lite"/>
    </source>
</evidence>
<dbReference type="RefSeq" id="XP_046077302.1">
    <property type="nucleotide sequence ID" value="XM_046215314.1"/>
</dbReference>
<dbReference type="InterPro" id="IPR041588">
    <property type="entry name" value="Integrase_H2C2"/>
</dbReference>
<protein>
    <recommendedName>
        <fullName evidence="2">Integrase zinc-binding domain-containing protein</fullName>
    </recommendedName>
</protein>
<name>A0AAD4Q5J4_9EURO</name>
<dbReference type="Proteomes" id="UP001201262">
    <property type="component" value="Unassembled WGS sequence"/>
</dbReference>
<evidence type="ECO:0000313" key="3">
    <source>
        <dbReference type="EMBL" id="KAH8704284.1"/>
    </source>
</evidence>
<proteinExistence type="predicted"/>
<comment type="caution">
    <text evidence="3">The sequence shown here is derived from an EMBL/GenBank/DDBJ whole genome shotgun (WGS) entry which is preliminary data.</text>
</comment>
<dbReference type="AlphaFoldDB" id="A0AAD4Q5J4"/>